<protein>
    <recommendedName>
        <fullName evidence="6">Outer membrane protein assembly factor BamD</fullName>
    </recommendedName>
</protein>
<comment type="subcellular location">
    <subcellularLocation>
        <location evidence="6">Cell outer membrane</location>
        <topology evidence="6">Lipid-anchor</topology>
    </subcellularLocation>
</comment>
<evidence type="ECO:0000256" key="8">
    <source>
        <dbReference type="SAM" id="SignalP"/>
    </source>
</evidence>
<dbReference type="GO" id="GO:1990063">
    <property type="term" value="C:Bam protein complex"/>
    <property type="evidence" value="ECO:0007669"/>
    <property type="project" value="TreeGrafter"/>
</dbReference>
<dbReference type="GO" id="GO:0043165">
    <property type="term" value="P:Gram-negative-bacterium-type cell outer membrane assembly"/>
    <property type="evidence" value="ECO:0007669"/>
    <property type="project" value="UniProtKB-UniRule"/>
</dbReference>
<comment type="similarity">
    <text evidence="6">Belongs to the BamD family.</text>
</comment>
<evidence type="ECO:0000256" key="5">
    <source>
        <dbReference type="ARBA" id="ARBA00023288"/>
    </source>
</evidence>
<name>A0A841GHT9_9GAMM</name>
<dbReference type="GO" id="GO:0051205">
    <property type="term" value="P:protein insertion into membrane"/>
    <property type="evidence" value="ECO:0007669"/>
    <property type="project" value="UniProtKB-UniRule"/>
</dbReference>
<keyword evidence="7" id="KW-0802">TPR repeat</keyword>
<dbReference type="HAMAP" id="MF_00922">
    <property type="entry name" value="OM_assembly_BamD"/>
    <property type="match status" value="1"/>
</dbReference>
<dbReference type="CDD" id="cd15830">
    <property type="entry name" value="BamD"/>
    <property type="match status" value="1"/>
</dbReference>
<dbReference type="AlphaFoldDB" id="A0A841GHT9"/>
<evidence type="ECO:0000313" key="11">
    <source>
        <dbReference type="Proteomes" id="UP000585721"/>
    </source>
</evidence>
<accession>A0A841GHT9</accession>
<keyword evidence="4 6" id="KW-0998">Cell outer membrane</keyword>
<keyword evidence="3 6" id="KW-0564">Palmitate</keyword>
<evidence type="ECO:0000256" key="1">
    <source>
        <dbReference type="ARBA" id="ARBA00022729"/>
    </source>
</evidence>
<evidence type="ECO:0000313" key="10">
    <source>
        <dbReference type="EMBL" id="MBB6057137.1"/>
    </source>
</evidence>
<evidence type="ECO:0000256" key="7">
    <source>
        <dbReference type="PROSITE-ProRule" id="PRU00339"/>
    </source>
</evidence>
<comment type="function">
    <text evidence="6">Part of the outer membrane protein assembly complex, which is involved in assembly and insertion of beta-barrel proteins into the outer membrane.</text>
</comment>
<evidence type="ECO:0000256" key="3">
    <source>
        <dbReference type="ARBA" id="ARBA00023139"/>
    </source>
</evidence>
<dbReference type="EMBL" id="JACHGR010000018">
    <property type="protein sequence ID" value="MBB6057137.1"/>
    <property type="molecule type" value="Genomic_DNA"/>
</dbReference>
<keyword evidence="2 6" id="KW-0472">Membrane</keyword>
<dbReference type="InterPro" id="IPR017689">
    <property type="entry name" value="BamD"/>
</dbReference>
<proteinExistence type="inferred from homology"/>
<comment type="caution">
    <text evidence="10">The sequence shown here is derived from an EMBL/GenBank/DDBJ whole genome shotgun (WGS) entry which is preliminary data.</text>
</comment>
<evidence type="ECO:0000259" key="9">
    <source>
        <dbReference type="Pfam" id="PF13525"/>
    </source>
</evidence>
<keyword evidence="1 6" id="KW-0732">Signal</keyword>
<reference evidence="10 11" key="1">
    <citation type="submission" date="2020-08" db="EMBL/GenBank/DDBJ databases">
        <title>Genomic Encyclopedia of Type Strains, Phase IV (KMG-IV): sequencing the most valuable type-strain genomes for metagenomic binning, comparative biology and taxonomic classification.</title>
        <authorList>
            <person name="Goeker M."/>
        </authorList>
    </citation>
    <scope>NUCLEOTIDE SEQUENCE [LARGE SCALE GENOMIC DNA]</scope>
    <source>
        <strain evidence="10 11">DSM 22975</strain>
    </source>
</reference>
<dbReference type="NCBIfam" id="TIGR03302">
    <property type="entry name" value="OM_YfiO"/>
    <property type="match status" value="1"/>
</dbReference>
<gene>
    <name evidence="6" type="primary">bamD</name>
    <name evidence="10" type="ORF">HNR75_003088</name>
</gene>
<dbReference type="PANTHER" id="PTHR37423">
    <property type="entry name" value="SOLUBLE LYTIC MUREIN TRANSGLYCOSYLASE-RELATED"/>
    <property type="match status" value="1"/>
</dbReference>
<dbReference type="Gene3D" id="1.25.40.10">
    <property type="entry name" value="Tetratricopeptide repeat domain"/>
    <property type="match status" value="1"/>
</dbReference>
<evidence type="ECO:0000256" key="6">
    <source>
        <dbReference type="HAMAP-Rule" id="MF_00922"/>
    </source>
</evidence>
<comment type="subunit">
    <text evidence="6">Part of the Bam complex.</text>
</comment>
<evidence type="ECO:0000256" key="4">
    <source>
        <dbReference type="ARBA" id="ARBA00023237"/>
    </source>
</evidence>
<dbReference type="Pfam" id="PF13525">
    <property type="entry name" value="YfiO"/>
    <property type="match status" value="1"/>
</dbReference>
<feature type="repeat" description="TPR" evidence="7">
    <location>
        <begin position="72"/>
        <end position="105"/>
    </location>
</feature>
<dbReference type="Proteomes" id="UP000585721">
    <property type="component" value="Unassembled WGS sequence"/>
</dbReference>
<dbReference type="PROSITE" id="PS50005">
    <property type="entry name" value="TPR"/>
    <property type="match status" value="1"/>
</dbReference>
<dbReference type="InterPro" id="IPR011990">
    <property type="entry name" value="TPR-like_helical_dom_sf"/>
</dbReference>
<feature type="signal peptide" evidence="8">
    <location>
        <begin position="1"/>
        <end position="19"/>
    </location>
</feature>
<feature type="chain" id="PRO_5033179368" description="Outer membrane protein assembly factor BamD" evidence="8">
    <location>
        <begin position="20"/>
        <end position="253"/>
    </location>
</feature>
<keyword evidence="5 6" id="KW-0449">Lipoprotein</keyword>
<dbReference type="InterPro" id="IPR019734">
    <property type="entry name" value="TPR_rpt"/>
</dbReference>
<dbReference type="RefSeq" id="WP_188027812.1">
    <property type="nucleotide sequence ID" value="NZ_JACHGR010000018.1"/>
</dbReference>
<dbReference type="PROSITE" id="PS51257">
    <property type="entry name" value="PROKAR_LIPOPROTEIN"/>
    <property type="match status" value="1"/>
</dbReference>
<dbReference type="PANTHER" id="PTHR37423:SF1">
    <property type="entry name" value="OUTER MEMBRANE PROTEIN ASSEMBLY FACTOR BAMD"/>
    <property type="match status" value="1"/>
</dbReference>
<evidence type="ECO:0000256" key="2">
    <source>
        <dbReference type="ARBA" id="ARBA00023136"/>
    </source>
</evidence>
<dbReference type="SUPFAM" id="SSF48452">
    <property type="entry name" value="TPR-like"/>
    <property type="match status" value="1"/>
</dbReference>
<keyword evidence="11" id="KW-1185">Reference proteome</keyword>
<sequence length="253" mass="29555">MQKVVRFFPVMLLSLSLLAGCSSSSNKPKVPDEPLEVLYKQAQSKLHNGDYDRAVDILEALDSRYPFGPYASQVQLQLIYAYYKKEDTAQAIANIDRFLRLNPTHKDVDYVYYMRGLANMQEDYNFFHDKFGIDRSDRDPQYARQAFKDFQLVLKHYPDSLYASDARARAVYLKNRLAKLDLAIADFYMRREAWLSAANRAKYLIENYPDTEMTQPALEIMVQAYEKMNLPDLAKHARQMLITNYPDSNYIHQ</sequence>
<organism evidence="10 11">
    <name type="scientific">Tolumonas osonensis</name>
    <dbReference type="NCBI Taxonomy" id="675874"/>
    <lineage>
        <taxon>Bacteria</taxon>
        <taxon>Pseudomonadati</taxon>
        <taxon>Pseudomonadota</taxon>
        <taxon>Gammaproteobacteria</taxon>
        <taxon>Aeromonadales</taxon>
        <taxon>Aeromonadaceae</taxon>
        <taxon>Tolumonas</taxon>
    </lineage>
</organism>
<feature type="domain" description="Outer membrane lipoprotein BamD-like" evidence="9">
    <location>
        <begin position="32"/>
        <end position="238"/>
    </location>
</feature>
<dbReference type="InterPro" id="IPR039565">
    <property type="entry name" value="BamD-like"/>
</dbReference>